<dbReference type="EMBL" id="AVOT02008997">
    <property type="protein sequence ID" value="MBW0487137.1"/>
    <property type="molecule type" value="Genomic_DNA"/>
</dbReference>
<protein>
    <submittedName>
        <fullName evidence="1">Uncharacterized protein</fullName>
    </submittedName>
</protein>
<organism evidence="1 2">
    <name type="scientific">Austropuccinia psidii MF-1</name>
    <dbReference type="NCBI Taxonomy" id="1389203"/>
    <lineage>
        <taxon>Eukaryota</taxon>
        <taxon>Fungi</taxon>
        <taxon>Dikarya</taxon>
        <taxon>Basidiomycota</taxon>
        <taxon>Pucciniomycotina</taxon>
        <taxon>Pucciniomycetes</taxon>
        <taxon>Pucciniales</taxon>
        <taxon>Sphaerophragmiaceae</taxon>
        <taxon>Austropuccinia</taxon>
    </lineage>
</organism>
<evidence type="ECO:0000313" key="1">
    <source>
        <dbReference type="EMBL" id="MBW0487137.1"/>
    </source>
</evidence>
<reference evidence="1" key="1">
    <citation type="submission" date="2021-03" db="EMBL/GenBank/DDBJ databases">
        <title>Draft genome sequence of rust myrtle Austropuccinia psidii MF-1, a brazilian biotype.</title>
        <authorList>
            <person name="Quecine M.C."/>
            <person name="Pachon D.M.R."/>
            <person name="Bonatelli M.L."/>
            <person name="Correr F.H."/>
            <person name="Franceschini L.M."/>
            <person name="Leite T.F."/>
            <person name="Margarido G.R.A."/>
            <person name="Almeida C.A."/>
            <person name="Ferrarezi J.A."/>
            <person name="Labate C.A."/>
        </authorList>
    </citation>
    <scope>NUCLEOTIDE SEQUENCE</scope>
    <source>
        <strain evidence="1">MF-1</strain>
    </source>
</reference>
<keyword evidence="2" id="KW-1185">Reference proteome</keyword>
<evidence type="ECO:0000313" key="2">
    <source>
        <dbReference type="Proteomes" id="UP000765509"/>
    </source>
</evidence>
<comment type="caution">
    <text evidence="1">The sequence shown here is derived from an EMBL/GenBank/DDBJ whole genome shotgun (WGS) entry which is preliminary data.</text>
</comment>
<proteinExistence type="predicted"/>
<dbReference type="Proteomes" id="UP000765509">
    <property type="component" value="Unassembled WGS sequence"/>
</dbReference>
<accession>A0A9Q3H155</accession>
<sequence length="78" mass="8471">MPPTPPSHQSDPQPCLPSLRSCSALKMRLQCCPHHSLPFHTPTSSSLPLTVLTLPCCPQDMPPTPPSHLPNPLCRLPC</sequence>
<gene>
    <name evidence="1" type="ORF">O181_026852</name>
</gene>
<name>A0A9Q3H155_9BASI</name>
<dbReference type="AlphaFoldDB" id="A0A9Q3H155"/>